<evidence type="ECO:0000256" key="1">
    <source>
        <dbReference type="SAM" id="MobiDB-lite"/>
    </source>
</evidence>
<dbReference type="EMBL" id="CP006868">
    <property type="protein sequence ID" value="UXD22229.1"/>
    <property type="molecule type" value="Genomic_DNA"/>
</dbReference>
<accession>A0A977PL84</accession>
<reference evidence="2" key="1">
    <citation type="submission" date="2013-11" db="EMBL/GenBank/DDBJ databases">
        <title>Comparative genomics of Ignicoccus.</title>
        <authorList>
            <person name="Podar M."/>
        </authorList>
    </citation>
    <scope>NUCLEOTIDE SEQUENCE</scope>
    <source>
        <strain evidence="2">DSM 13166</strain>
    </source>
</reference>
<dbReference type="KEGG" id="ipc:IPA_02755"/>
<protein>
    <submittedName>
        <fullName evidence="2">Uncharacterized protein</fullName>
    </submittedName>
</protein>
<sequence length="973" mass="111575">MTAVVTSPSQLPDNEGSNGPEKVNVWTKGLKEALERATREEPKVRTSEIVEHLRLITGNEDKPVIIWQKEERGSLTLAFERKGDLLKLLEDRDFLEALGNAETYVALGIVKLEELKDNDFELNERLRAWVSYNKRHSNEDVKEFNVLVLDLDYKGKFEEESLEKLAEFLAFLEENDIDFNFAFSGGGFHLYVTLLNPVKPNDWRKYQERFIALGKEFGLPADERIKDPARVMRLIGTINWKYEWPKPTFWIKDGALPVSTSVIEEVLPPLDTIRGSKNGIAVKGRHQPLRRLDNTRILELVQIVKPFYKPGHRHEIVKDLLGVMIKAGIEKESARRVIELLAEDDEEKSERLYQVDYHYEKRQGVNLCGLKCLREELLKIKKEDGLDDEEAAKQVGEVLNTIKRILGIARGSGVAWLRRRQGKAVRSVTTGREGVYVINNQGEARLITSAIPKEVKLIKILPEGLPLNLGLYYSVRLEVKGKELELVGTLEDVANNLKQLSFLDDKEAFKRLIEEMAEEEVETWYAVGPWLVEGKLLLARETGYRPRWRFVHKWEPELEGDIELGLEVVRRFVEGYKDHEVPAFALSFYPALALAYEIRKELSYLPHLVIEGKRGGGKSTIAEFLALLNNVEPDAALPRTEYETQKALAQAKLLLVLDEAHNMDERALKELHRAATNVVMAEKSGPTVQGVYLNLRGVVMTANEGLRIGLDSEDKFVRLYLSAEYGIDVEKARGFTPDSMDLERIKAVKTVGLKVLEKFAKLFEERKRELKGLPRRRKVLELLELGYQAWRELYEEYGLEPFPKPDFEGLTESAVGRESFDYRQAFYSFIRRVLDKEIKELELYVYDKEALDWPTGIQGYPPSCVAFEENGAVMFVEGNDVCLFANKNFFEEVNNWIRKRYGENVALLSVTRWLEELGALKKRREQRSKVKLCGSIKKGYKVKLDLEPTSLFIISLKLKEEEVGAEELAELLN</sequence>
<dbReference type="Proteomes" id="UP001063698">
    <property type="component" value="Chromosome"/>
</dbReference>
<feature type="compositionally biased region" description="Polar residues" evidence="1">
    <location>
        <begin position="1"/>
        <end position="17"/>
    </location>
</feature>
<gene>
    <name evidence="2" type="ORF">IPA_02755</name>
</gene>
<evidence type="ECO:0000313" key="2">
    <source>
        <dbReference type="EMBL" id="UXD22229.1"/>
    </source>
</evidence>
<feature type="region of interest" description="Disordered" evidence="1">
    <location>
        <begin position="1"/>
        <end position="22"/>
    </location>
</feature>
<keyword evidence="3" id="KW-1185">Reference proteome</keyword>
<proteinExistence type="predicted"/>
<evidence type="ECO:0000313" key="3">
    <source>
        <dbReference type="Proteomes" id="UP001063698"/>
    </source>
</evidence>
<name>A0A977PL84_9CREN</name>
<dbReference type="InterPro" id="IPR027417">
    <property type="entry name" value="P-loop_NTPase"/>
</dbReference>
<organism evidence="2 3">
    <name type="scientific">Ignicoccus pacificus DSM 13166</name>
    <dbReference type="NCBI Taxonomy" id="940294"/>
    <lineage>
        <taxon>Archaea</taxon>
        <taxon>Thermoproteota</taxon>
        <taxon>Thermoprotei</taxon>
        <taxon>Desulfurococcales</taxon>
        <taxon>Desulfurococcaceae</taxon>
        <taxon>Ignicoccus</taxon>
    </lineage>
</organism>
<dbReference type="SUPFAM" id="SSF52540">
    <property type="entry name" value="P-loop containing nucleoside triphosphate hydrolases"/>
    <property type="match status" value="1"/>
</dbReference>
<dbReference type="AlphaFoldDB" id="A0A977PL84"/>